<accession>A0A1D1UIK0</accession>
<evidence type="ECO:0000313" key="1">
    <source>
        <dbReference type="EMBL" id="GAU89564.1"/>
    </source>
</evidence>
<dbReference type="Gene3D" id="3.90.550.20">
    <property type="match status" value="1"/>
</dbReference>
<dbReference type="PANTHER" id="PTHR46830:SF2">
    <property type="entry name" value="ALPHA-1,4-N-ACETYLGLUCOSAMINYLTRANSFERASE"/>
    <property type="match status" value="1"/>
</dbReference>
<dbReference type="Proteomes" id="UP000186922">
    <property type="component" value="Unassembled WGS sequence"/>
</dbReference>
<evidence type="ECO:0000313" key="2">
    <source>
        <dbReference type="Proteomes" id="UP000186922"/>
    </source>
</evidence>
<evidence type="ECO:0008006" key="3">
    <source>
        <dbReference type="Google" id="ProtNLM"/>
    </source>
</evidence>
<proteinExistence type="predicted"/>
<organism evidence="1 2">
    <name type="scientific">Ramazzottius varieornatus</name>
    <name type="common">Water bear</name>
    <name type="synonym">Tardigrade</name>
    <dbReference type="NCBI Taxonomy" id="947166"/>
    <lineage>
        <taxon>Eukaryota</taxon>
        <taxon>Metazoa</taxon>
        <taxon>Ecdysozoa</taxon>
        <taxon>Tardigrada</taxon>
        <taxon>Eutardigrada</taxon>
        <taxon>Parachela</taxon>
        <taxon>Hypsibioidea</taxon>
        <taxon>Ramazzottiidae</taxon>
        <taxon>Ramazzottius</taxon>
    </lineage>
</organism>
<dbReference type="AlphaFoldDB" id="A0A1D1UIK0"/>
<sequence length="545" mass="62277">MTVFPESRNSRTGRGDHRKHQLLLRGRRHRLACSLLKYRPSLVVVLAVGCIVCYLVRVRSAKQWVREESERPEDILVHYVWLENRVSAVPYDLKVLQYASIVSAVKRLHPVTIYLHTNAEFAGPYWNAVKNHIKVIPIKRILWANGRRLITIEQEADLFKLKAAKDYGGFLADFDIYFVGQRSQLVQWLKRYDCIFGKTFWKGQTFISSGGFACRPNTDFVREWLHEYEVNFRGYCGKNPIAAMYNACVFPMRLYGANATYRKTIHFADKGMYTYYGDEGAKFRHAHVNNWKRHFYVHNDDDCKCKPYASALRTNLAPKRLVVHAPSTTELTGPLIVHLSQSFAGTQLYLCRQSSETSTAVQRDNMQGLIMTSDMYYIRKPTSSRLEDALSPKTLHLSQKELQDKARLFPLQGDVEVGVMTITDALNLSFTAMRSNPTFLETRRGAPAYRACGKHLPVAYDVTQRIRARVQCRLSLPRPVLSDWMLSLPGRAQEETQYLDTFFVTGEIPSNADLGDFLFIAAATIGMAEASARKGEQPRGTKYIA</sequence>
<keyword evidence="2" id="KW-1185">Reference proteome</keyword>
<gene>
    <name evidence="1" type="primary">RvY_02101-1</name>
    <name evidence="1" type="synonym">RvY_02101.1</name>
    <name evidence="1" type="ORF">RvY_02101</name>
</gene>
<dbReference type="EMBL" id="BDGG01000001">
    <property type="protein sequence ID" value="GAU89564.1"/>
    <property type="molecule type" value="Genomic_DNA"/>
</dbReference>
<protein>
    <recommendedName>
        <fullName evidence="3">Nucleotide-diphospho-sugar transferase domain-containing protein</fullName>
    </recommendedName>
</protein>
<dbReference type="STRING" id="947166.A0A1D1UIK0"/>
<name>A0A1D1UIK0_RAMVA</name>
<dbReference type="PANTHER" id="PTHR46830">
    <property type="entry name" value="TRANSFERASE, PUTATIVE-RELATED"/>
    <property type="match status" value="1"/>
</dbReference>
<reference evidence="1 2" key="1">
    <citation type="journal article" date="2016" name="Nat. Commun.">
        <title>Extremotolerant tardigrade genome and improved radiotolerance of human cultured cells by tardigrade-unique protein.</title>
        <authorList>
            <person name="Hashimoto T."/>
            <person name="Horikawa D.D."/>
            <person name="Saito Y."/>
            <person name="Kuwahara H."/>
            <person name="Kozuka-Hata H."/>
            <person name="Shin-I T."/>
            <person name="Minakuchi Y."/>
            <person name="Ohishi K."/>
            <person name="Motoyama A."/>
            <person name="Aizu T."/>
            <person name="Enomoto A."/>
            <person name="Kondo K."/>
            <person name="Tanaka S."/>
            <person name="Hara Y."/>
            <person name="Koshikawa S."/>
            <person name="Sagara H."/>
            <person name="Miura T."/>
            <person name="Yokobori S."/>
            <person name="Miyagawa K."/>
            <person name="Suzuki Y."/>
            <person name="Kubo T."/>
            <person name="Oyama M."/>
            <person name="Kohara Y."/>
            <person name="Fujiyama A."/>
            <person name="Arakawa K."/>
            <person name="Katayama T."/>
            <person name="Toyoda A."/>
            <person name="Kunieda T."/>
        </authorList>
    </citation>
    <scope>NUCLEOTIDE SEQUENCE [LARGE SCALE GENOMIC DNA]</scope>
    <source>
        <strain evidence="1 2">YOKOZUNA-1</strain>
    </source>
</reference>
<comment type="caution">
    <text evidence="1">The sequence shown here is derived from an EMBL/GenBank/DDBJ whole genome shotgun (WGS) entry which is preliminary data.</text>
</comment>